<dbReference type="InterPro" id="IPR009075">
    <property type="entry name" value="AcylCo_DH/oxidase_C"/>
</dbReference>
<dbReference type="InterPro" id="IPR006091">
    <property type="entry name" value="Acyl-CoA_Oxase/DH_mid-dom"/>
</dbReference>
<dbReference type="GO" id="GO:0003995">
    <property type="term" value="F:acyl-CoA dehydrogenase activity"/>
    <property type="evidence" value="ECO:0007669"/>
    <property type="project" value="TreeGrafter"/>
</dbReference>
<evidence type="ECO:0000259" key="8">
    <source>
        <dbReference type="Pfam" id="PF02771"/>
    </source>
</evidence>
<reference evidence="9 10" key="1">
    <citation type="journal article" date="2018" name="Syst. Appl. Microbiol.">
        <title>Characterization and high-quality draft genome sequence of Herbivorax saccincola A7, an anaerobic, alkaliphilic, thermophilic, cellulolytic, and xylanolytic bacterium.</title>
        <authorList>
            <person name="Aikawa S."/>
            <person name="Baramee S."/>
            <person name="Sermsathanaswadi J."/>
            <person name="Thianheng P."/>
            <person name="Tachaapaikoon C."/>
            <person name="Shikata A."/>
            <person name="Waeonukul R."/>
            <person name="Pason P."/>
            <person name="Ratanakhanokchai K."/>
            <person name="Kosugi A."/>
        </authorList>
    </citation>
    <scope>NUCLEOTIDE SEQUENCE [LARGE SCALE GENOMIC DNA]</scope>
    <source>
        <strain evidence="9 10">A7</strain>
    </source>
</reference>
<feature type="domain" description="Acyl-CoA dehydrogenase/oxidase N-terminal" evidence="8">
    <location>
        <begin position="5"/>
        <end position="116"/>
    </location>
</feature>
<evidence type="ECO:0000256" key="3">
    <source>
        <dbReference type="ARBA" id="ARBA00022630"/>
    </source>
</evidence>
<dbReference type="PANTHER" id="PTHR43884">
    <property type="entry name" value="ACYL-COA DEHYDROGENASE"/>
    <property type="match status" value="1"/>
</dbReference>
<evidence type="ECO:0000313" key="10">
    <source>
        <dbReference type="Proteomes" id="UP000239720"/>
    </source>
</evidence>
<dbReference type="Pfam" id="PF02771">
    <property type="entry name" value="Acyl-CoA_dh_N"/>
    <property type="match status" value="1"/>
</dbReference>
<accession>A0A2S8R779</accession>
<dbReference type="EMBL" id="NEMB01000003">
    <property type="protein sequence ID" value="PQQ65649.1"/>
    <property type="molecule type" value="Genomic_DNA"/>
</dbReference>
<evidence type="ECO:0000256" key="4">
    <source>
        <dbReference type="ARBA" id="ARBA00022827"/>
    </source>
</evidence>
<name>A0A2S8R779_9FIRM</name>
<dbReference type="GO" id="GO:0050660">
    <property type="term" value="F:flavin adenine dinucleotide binding"/>
    <property type="evidence" value="ECO:0007669"/>
    <property type="project" value="InterPro"/>
</dbReference>
<dbReference type="Pfam" id="PF00441">
    <property type="entry name" value="Acyl-CoA_dh_1"/>
    <property type="match status" value="1"/>
</dbReference>
<sequence length="380" mass="42437">MYRFNEEHLLVRDAISDFVAKRIESNVNERVNSGTYPQDILNELGSLGYKALKIPEKYGGSEIDTVSSMIVISEIAKSDASIAHMIGCRNFTYNYPLLFFATEEQKEKYLLPCIKNEKNGVFAVNEPDGFGIGQIKTAAKKDGEHYILNGTKAMITDASIGDYALVFAKTDDNPVGFHGYSFFIVELKNNPGVIIGKEDETMGLQSLKIADIHFDNVKLHKSSLLGTEGKGINVMMKSMEIMRISNSAVALGIAERAFEEAVAYSKLRQVNSVPMYKLSTVQFELAEMKAKLELMRLAVFYTSELLDNNTPGILNYVNTCKLKTTEYAKEICDRALQIFGGYGYVRGYTVERLYRDVRILSIIGGTSESLKWSIFNSIIG</sequence>
<comment type="caution">
    <text evidence="9">The sequence shown here is derived from an EMBL/GenBank/DDBJ whole genome shotgun (WGS) entry which is preliminary data.</text>
</comment>
<keyword evidence="5" id="KW-0560">Oxidoreductase</keyword>
<dbReference type="InterPro" id="IPR013786">
    <property type="entry name" value="AcylCoA_DH/ox_N"/>
</dbReference>
<proteinExistence type="inferred from homology"/>
<comment type="similarity">
    <text evidence="2 5">Belongs to the acyl-CoA dehydrogenase family.</text>
</comment>
<dbReference type="OrthoDB" id="9802447at2"/>
<evidence type="ECO:0000259" key="7">
    <source>
        <dbReference type="Pfam" id="PF02770"/>
    </source>
</evidence>
<evidence type="ECO:0000313" key="9">
    <source>
        <dbReference type="EMBL" id="PQQ65649.1"/>
    </source>
</evidence>
<protein>
    <recommendedName>
        <fullName evidence="11">Acyl-CoA dehydrogenase</fullName>
    </recommendedName>
</protein>
<organism evidence="9 10">
    <name type="scientific">Acetivibrio saccincola</name>
    <dbReference type="NCBI Taxonomy" id="1677857"/>
    <lineage>
        <taxon>Bacteria</taxon>
        <taxon>Bacillati</taxon>
        <taxon>Bacillota</taxon>
        <taxon>Clostridia</taxon>
        <taxon>Eubacteriales</taxon>
        <taxon>Oscillospiraceae</taxon>
        <taxon>Acetivibrio</taxon>
    </lineage>
</organism>
<keyword evidence="3 5" id="KW-0285">Flavoprotein</keyword>
<dbReference type="AlphaFoldDB" id="A0A2S8R779"/>
<dbReference type="PIRSF" id="PIRSF016578">
    <property type="entry name" value="HsaA"/>
    <property type="match status" value="1"/>
</dbReference>
<dbReference type="RefSeq" id="WP_105367494.1">
    <property type="nucleotide sequence ID" value="NZ_NEMB01000003.1"/>
</dbReference>
<keyword evidence="4 5" id="KW-0274">FAD</keyword>
<dbReference type="Gene3D" id="1.20.140.10">
    <property type="entry name" value="Butyryl-CoA Dehydrogenase, subunit A, domain 3"/>
    <property type="match status" value="1"/>
</dbReference>
<dbReference type="Proteomes" id="UP000239720">
    <property type="component" value="Unassembled WGS sequence"/>
</dbReference>
<evidence type="ECO:0000256" key="5">
    <source>
        <dbReference type="RuleBase" id="RU362125"/>
    </source>
</evidence>
<dbReference type="PANTHER" id="PTHR43884:SF12">
    <property type="entry name" value="ISOVALERYL-COA DEHYDROGENASE, MITOCHONDRIAL-RELATED"/>
    <property type="match status" value="1"/>
</dbReference>
<evidence type="ECO:0008006" key="11">
    <source>
        <dbReference type="Google" id="ProtNLM"/>
    </source>
</evidence>
<dbReference type="SUPFAM" id="SSF56645">
    <property type="entry name" value="Acyl-CoA dehydrogenase NM domain-like"/>
    <property type="match status" value="1"/>
</dbReference>
<comment type="cofactor">
    <cofactor evidence="1 5">
        <name>FAD</name>
        <dbReference type="ChEBI" id="CHEBI:57692"/>
    </cofactor>
</comment>
<evidence type="ECO:0000259" key="6">
    <source>
        <dbReference type="Pfam" id="PF00441"/>
    </source>
</evidence>
<dbReference type="Gene3D" id="2.40.110.10">
    <property type="entry name" value="Butyryl-CoA Dehydrogenase, subunit A, domain 2"/>
    <property type="match status" value="1"/>
</dbReference>
<evidence type="ECO:0000256" key="1">
    <source>
        <dbReference type="ARBA" id="ARBA00001974"/>
    </source>
</evidence>
<dbReference type="SUPFAM" id="SSF47203">
    <property type="entry name" value="Acyl-CoA dehydrogenase C-terminal domain-like"/>
    <property type="match status" value="1"/>
</dbReference>
<dbReference type="Pfam" id="PF02770">
    <property type="entry name" value="Acyl-CoA_dh_M"/>
    <property type="match status" value="1"/>
</dbReference>
<dbReference type="InterPro" id="IPR046373">
    <property type="entry name" value="Acyl-CoA_Oxase/DH_mid-dom_sf"/>
</dbReference>
<dbReference type="InterPro" id="IPR036250">
    <property type="entry name" value="AcylCo_DH-like_C"/>
</dbReference>
<gene>
    <name evidence="9" type="ORF">B9R14_01930</name>
</gene>
<dbReference type="InterPro" id="IPR037069">
    <property type="entry name" value="AcylCoA_DH/ox_N_sf"/>
</dbReference>
<feature type="domain" description="Acyl-CoA oxidase/dehydrogenase middle" evidence="7">
    <location>
        <begin position="126"/>
        <end position="217"/>
    </location>
</feature>
<dbReference type="InterPro" id="IPR009100">
    <property type="entry name" value="AcylCoA_DH/oxidase_NM_dom_sf"/>
</dbReference>
<feature type="domain" description="Acyl-CoA dehydrogenase/oxidase C-terminal" evidence="6">
    <location>
        <begin position="229"/>
        <end position="371"/>
    </location>
</feature>
<dbReference type="Gene3D" id="1.10.540.10">
    <property type="entry name" value="Acyl-CoA dehydrogenase/oxidase, N-terminal domain"/>
    <property type="match status" value="1"/>
</dbReference>
<evidence type="ECO:0000256" key="2">
    <source>
        <dbReference type="ARBA" id="ARBA00009347"/>
    </source>
</evidence>